<organism evidence="2 3">
    <name type="scientific">Mesorhizobium tamadayense</name>
    <dbReference type="NCBI Taxonomy" id="425306"/>
    <lineage>
        <taxon>Bacteria</taxon>
        <taxon>Pseudomonadati</taxon>
        <taxon>Pseudomonadota</taxon>
        <taxon>Alphaproteobacteria</taxon>
        <taxon>Hyphomicrobiales</taxon>
        <taxon>Phyllobacteriaceae</taxon>
        <taxon>Mesorhizobium</taxon>
    </lineage>
</organism>
<dbReference type="AlphaFoldDB" id="A0A3P3FM24"/>
<dbReference type="InterPro" id="IPR023220">
    <property type="entry name" value="T4SS_VirB5-domain"/>
</dbReference>
<feature type="compositionally biased region" description="Basic and acidic residues" evidence="1">
    <location>
        <begin position="22"/>
        <end position="49"/>
    </location>
</feature>
<feature type="region of interest" description="Disordered" evidence="1">
    <location>
        <begin position="1"/>
        <end position="53"/>
    </location>
</feature>
<dbReference type="OrthoDB" id="8071183at2"/>
<evidence type="ECO:0000256" key="1">
    <source>
        <dbReference type="SAM" id="MobiDB-lite"/>
    </source>
</evidence>
<sequence>MRPGRAATAAARSQPMAALCQPERRERFGNHAVRADQRRSDRRGSRDRSNPGIGGLRVRKITFAACVTLLSSVAHAQIAVIDNANLDIARQNADNTNSIMGSNKDILEKSNQILQALTGSRNGSLGIGQMGLGGNMSIAQAPSFGSILNGGSLSFGGLSPEIQKIAGAVINGLQLVKQLQQITGNGSSAVNTAYSGSVNVASLLSALTSQASQGVAQREQSLQSASGQIGQSDDVKGSVDQNTRIQLENARAVNELIGVQNGAVAALNEEMKTRLLRQSQVQKLMTPAQVNPFQNFGTSGN</sequence>
<dbReference type="Proteomes" id="UP000273786">
    <property type="component" value="Unassembled WGS sequence"/>
</dbReference>
<keyword evidence="3" id="KW-1185">Reference proteome</keyword>
<gene>
    <name evidence="2" type="ORF">EH240_17870</name>
</gene>
<dbReference type="EMBL" id="RQXT01000021">
    <property type="protein sequence ID" value="RRH99675.1"/>
    <property type="molecule type" value="Genomic_DNA"/>
</dbReference>
<dbReference type="InterPro" id="IPR014158">
    <property type="entry name" value="T4SS_VirB5"/>
</dbReference>
<dbReference type="Pfam" id="PF07996">
    <property type="entry name" value="T4SS"/>
    <property type="match status" value="1"/>
</dbReference>
<accession>A0A3P3FM24</accession>
<reference evidence="2 3" key="1">
    <citation type="submission" date="2018-11" db="EMBL/GenBank/DDBJ databases">
        <title>the genome of Mesorhizobium tamadayense DSM 28320.</title>
        <authorList>
            <person name="Gao J."/>
        </authorList>
    </citation>
    <scope>NUCLEOTIDE SEQUENCE [LARGE SCALE GENOMIC DNA]</scope>
    <source>
        <strain evidence="2 3">DSM 28320</strain>
    </source>
</reference>
<proteinExistence type="predicted"/>
<dbReference type="SUPFAM" id="SSF101082">
    <property type="entry name" value="Typo IV secretion system protein TraC"/>
    <property type="match status" value="1"/>
</dbReference>
<protein>
    <submittedName>
        <fullName evidence="2">Conjugal transfer protein</fullName>
    </submittedName>
</protein>
<dbReference type="Gene3D" id="1.20.58.430">
    <property type="entry name" value="Type IV secretion system, VirB5-domain"/>
    <property type="match status" value="1"/>
</dbReference>
<evidence type="ECO:0000313" key="3">
    <source>
        <dbReference type="Proteomes" id="UP000273786"/>
    </source>
</evidence>
<evidence type="ECO:0000313" key="2">
    <source>
        <dbReference type="EMBL" id="RRH99675.1"/>
    </source>
</evidence>
<name>A0A3P3FM24_9HYPH</name>
<comment type="caution">
    <text evidence="2">The sequence shown here is derived from an EMBL/GenBank/DDBJ whole genome shotgun (WGS) entry which is preliminary data.</text>
</comment>